<dbReference type="InterPro" id="IPR052939">
    <property type="entry name" value="23S_rRNA_MeTrnsfrase_RlmA"/>
</dbReference>
<feature type="domain" description="Methyltransferase" evidence="1">
    <location>
        <begin position="90"/>
        <end position="176"/>
    </location>
</feature>
<sequence>MFPEILKCPVCASQLTKQDRHYECVDHHTFDLAREGYLNLILNAKKTAGDAKEMMRARQQFLNAGYYEPLSDHINQLLTVIFDSSVKNNIVDVGCGEGYYLSRFQQLTELSKMSNVDFYGMDISKVGIKMAAKRNANIHWLVANFAQLPFFDKSVKTILSMFAEYHISEFSRILQENGKIIIVRAGKHHLTELKEIIYPEIHEKSAQAIDNEKFKTFSIQKAPLTYKTTINNSADIQHLLLMTPHYWKIKPDSLERLKNYKQLEITVDIDIDILSN</sequence>
<dbReference type="SUPFAM" id="SSF53335">
    <property type="entry name" value="S-adenosyl-L-methionine-dependent methyltransferases"/>
    <property type="match status" value="1"/>
</dbReference>
<dbReference type="InterPro" id="IPR016718">
    <property type="entry name" value="rRNA_m1G-MeTrfase_A_prd"/>
</dbReference>
<keyword evidence="3" id="KW-0808">Transferase</keyword>
<dbReference type="Pfam" id="PF21302">
    <property type="entry name" value="Zn_ribbon_RlmA"/>
    <property type="match status" value="1"/>
</dbReference>
<dbReference type="GO" id="GO:0008168">
    <property type="term" value="F:methyltransferase activity"/>
    <property type="evidence" value="ECO:0007669"/>
    <property type="project" value="UniProtKB-KW"/>
</dbReference>
<dbReference type="Proteomes" id="UP001595987">
    <property type="component" value="Unassembled WGS sequence"/>
</dbReference>
<dbReference type="EMBL" id="JBHSGD010000005">
    <property type="protein sequence ID" value="MFC4652333.1"/>
    <property type="molecule type" value="Genomic_DNA"/>
</dbReference>
<evidence type="ECO:0000313" key="3">
    <source>
        <dbReference type="EMBL" id="MFC4652333.1"/>
    </source>
</evidence>
<dbReference type="PANTHER" id="PTHR43460:SF1">
    <property type="entry name" value="METHYLTRANSFERASE TYPE 11 DOMAIN-CONTAINING PROTEIN"/>
    <property type="match status" value="1"/>
</dbReference>
<dbReference type="InterPro" id="IPR029063">
    <property type="entry name" value="SAM-dependent_MTases_sf"/>
</dbReference>
<reference evidence="4" key="1">
    <citation type="journal article" date="2019" name="Int. J. Syst. Evol. Microbiol.">
        <title>The Global Catalogue of Microorganisms (GCM) 10K type strain sequencing project: providing services to taxonomists for standard genome sequencing and annotation.</title>
        <authorList>
            <consortium name="The Broad Institute Genomics Platform"/>
            <consortium name="The Broad Institute Genome Sequencing Center for Infectious Disease"/>
            <person name="Wu L."/>
            <person name="Ma J."/>
        </authorList>
    </citation>
    <scope>NUCLEOTIDE SEQUENCE [LARGE SCALE GENOMIC DNA]</scope>
    <source>
        <strain evidence="4">CCUG 63287</strain>
    </source>
</reference>
<dbReference type="Gene3D" id="3.40.50.150">
    <property type="entry name" value="Vaccinia Virus protein VP39"/>
    <property type="match status" value="1"/>
</dbReference>
<dbReference type="PIRSF" id="PIRSF018249">
    <property type="entry name" value="MyrA_prd"/>
    <property type="match status" value="1"/>
</dbReference>
<comment type="caution">
    <text evidence="3">The sequence shown here is derived from an EMBL/GenBank/DDBJ whole genome shotgun (WGS) entry which is preliminary data.</text>
</comment>
<dbReference type="InterPro" id="IPR041698">
    <property type="entry name" value="Methyltransf_25"/>
</dbReference>
<dbReference type="Pfam" id="PF13649">
    <property type="entry name" value="Methyltransf_25"/>
    <property type="match status" value="1"/>
</dbReference>
<organism evidence="3 4">
    <name type="scientific">Lactococcus nasutitermitis</name>
    <dbReference type="NCBI Taxonomy" id="1652957"/>
    <lineage>
        <taxon>Bacteria</taxon>
        <taxon>Bacillati</taxon>
        <taxon>Bacillota</taxon>
        <taxon>Bacilli</taxon>
        <taxon>Lactobacillales</taxon>
        <taxon>Streptococcaceae</taxon>
        <taxon>Lactococcus</taxon>
    </lineage>
</organism>
<dbReference type="RefSeq" id="WP_213535015.1">
    <property type="nucleotide sequence ID" value="NZ_BOVQ01000004.1"/>
</dbReference>
<evidence type="ECO:0000313" key="4">
    <source>
        <dbReference type="Proteomes" id="UP001595987"/>
    </source>
</evidence>
<dbReference type="InterPro" id="IPR048647">
    <property type="entry name" value="RlmA_N"/>
</dbReference>
<dbReference type="GO" id="GO:0032259">
    <property type="term" value="P:methylation"/>
    <property type="evidence" value="ECO:0007669"/>
    <property type="project" value="UniProtKB-KW"/>
</dbReference>
<dbReference type="CDD" id="cd02440">
    <property type="entry name" value="AdoMet_MTases"/>
    <property type="match status" value="1"/>
</dbReference>
<protein>
    <submittedName>
        <fullName evidence="3">RNA methyltransferase</fullName>
    </submittedName>
</protein>
<keyword evidence="3" id="KW-0489">Methyltransferase</keyword>
<evidence type="ECO:0000259" key="1">
    <source>
        <dbReference type="Pfam" id="PF13649"/>
    </source>
</evidence>
<dbReference type="PANTHER" id="PTHR43460">
    <property type="entry name" value="METHYLTRANSFERASE"/>
    <property type="match status" value="1"/>
</dbReference>
<gene>
    <name evidence="3" type="ORF">ACFO26_05365</name>
</gene>
<proteinExistence type="predicted"/>
<keyword evidence="4" id="KW-1185">Reference proteome</keyword>
<feature type="domain" description="23S rRNA (guanine(745)-N(1))-methyltransferase N-terminal" evidence="2">
    <location>
        <begin position="7"/>
        <end position="41"/>
    </location>
</feature>
<evidence type="ECO:0000259" key="2">
    <source>
        <dbReference type="Pfam" id="PF21302"/>
    </source>
</evidence>
<name>A0ABV9JC46_9LACT</name>
<accession>A0ABV9JC46</accession>